<keyword evidence="3" id="KW-1185">Reference proteome</keyword>
<gene>
    <name evidence="2" type="ORF">PHYSODRAFT_497811</name>
</gene>
<name>G4ZC51_PHYSP</name>
<proteinExistence type="predicted"/>
<dbReference type="AlphaFoldDB" id="G4ZC51"/>
<evidence type="ECO:0000313" key="2">
    <source>
        <dbReference type="EMBL" id="EGZ21332.1"/>
    </source>
</evidence>
<dbReference type="InterPro" id="IPR004875">
    <property type="entry name" value="DDE_SF_endonuclease_dom"/>
</dbReference>
<sequence length="110" mass="13012">MEFLRYHFGDRNLVSPRIMLLLDDFSGHWVDGVDEYARSLKIILDKVPAGLTWLSQPADVWIKPMKDRLRGFWVQYLREQLQHYSAATTSNKFKMTAPRRATIIEWVMRA</sequence>
<dbReference type="Proteomes" id="UP000002640">
    <property type="component" value="Unassembled WGS sequence"/>
</dbReference>
<dbReference type="Pfam" id="PF03184">
    <property type="entry name" value="DDE_1"/>
    <property type="match status" value="1"/>
</dbReference>
<dbReference type="EMBL" id="JH159153">
    <property type="protein sequence ID" value="EGZ21332.1"/>
    <property type="molecule type" value="Genomic_DNA"/>
</dbReference>
<protein>
    <recommendedName>
        <fullName evidence="1">DDE-1 domain-containing protein</fullName>
    </recommendedName>
</protein>
<dbReference type="KEGG" id="psoj:PHYSODRAFT_497811"/>
<accession>G4ZC51</accession>
<evidence type="ECO:0000259" key="1">
    <source>
        <dbReference type="Pfam" id="PF03184"/>
    </source>
</evidence>
<reference evidence="2 3" key="1">
    <citation type="journal article" date="2006" name="Science">
        <title>Phytophthora genome sequences uncover evolutionary origins and mechanisms of pathogenesis.</title>
        <authorList>
            <person name="Tyler B.M."/>
            <person name="Tripathy S."/>
            <person name="Zhang X."/>
            <person name="Dehal P."/>
            <person name="Jiang R.H."/>
            <person name="Aerts A."/>
            <person name="Arredondo F.D."/>
            <person name="Baxter L."/>
            <person name="Bensasson D."/>
            <person name="Beynon J.L."/>
            <person name="Chapman J."/>
            <person name="Damasceno C.M."/>
            <person name="Dorrance A.E."/>
            <person name="Dou D."/>
            <person name="Dickerman A.W."/>
            <person name="Dubchak I.L."/>
            <person name="Garbelotto M."/>
            <person name="Gijzen M."/>
            <person name="Gordon S.G."/>
            <person name="Govers F."/>
            <person name="Grunwald N.J."/>
            <person name="Huang W."/>
            <person name="Ivors K.L."/>
            <person name="Jones R.W."/>
            <person name="Kamoun S."/>
            <person name="Krampis K."/>
            <person name="Lamour K.H."/>
            <person name="Lee M.K."/>
            <person name="McDonald W.H."/>
            <person name="Medina M."/>
            <person name="Meijer H.J."/>
            <person name="Nordberg E.K."/>
            <person name="Maclean D.J."/>
            <person name="Ospina-Giraldo M.D."/>
            <person name="Morris P.F."/>
            <person name="Phuntumart V."/>
            <person name="Putnam N.H."/>
            <person name="Rash S."/>
            <person name="Rose J.K."/>
            <person name="Sakihama Y."/>
            <person name="Salamov A.A."/>
            <person name="Savidor A."/>
            <person name="Scheuring C.F."/>
            <person name="Smith B.M."/>
            <person name="Sobral B.W."/>
            <person name="Terry A."/>
            <person name="Torto-Alalibo T.A."/>
            <person name="Win J."/>
            <person name="Xu Z."/>
            <person name="Zhang H."/>
            <person name="Grigoriev I.V."/>
            <person name="Rokhsar D.S."/>
            <person name="Boore J.L."/>
        </authorList>
    </citation>
    <scope>NUCLEOTIDE SEQUENCE [LARGE SCALE GENOMIC DNA]</scope>
    <source>
        <strain evidence="2 3">P6497</strain>
    </source>
</reference>
<dbReference type="GeneID" id="20657476"/>
<dbReference type="RefSeq" id="XP_009524049.1">
    <property type="nucleotide sequence ID" value="XM_009525754.1"/>
</dbReference>
<dbReference type="InParanoid" id="G4ZC51"/>
<organism evidence="2 3">
    <name type="scientific">Phytophthora sojae (strain P6497)</name>
    <name type="common">Soybean stem and root rot agent</name>
    <name type="synonym">Phytophthora megasperma f. sp. glycines</name>
    <dbReference type="NCBI Taxonomy" id="1094619"/>
    <lineage>
        <taxon>Eukaryota</taxon>
        <taxon>Sar</taxon>
        <taxon>Stramenopiles</taxon>
        <taxon>Oomycota</taxon>
        <taxon>Peronosporomycetes</taxon>
        <taxon>Peronosporales</taxon>
        <taxon>Peronosporaceae</taxon>
        <taxon>Phytophthora</taxon>
    </lineage>
</organism>
<dbReference type="GO" id="GO:0003676">
    <property type="term" value="F:nucleic acid binding"/>
    <property type="evidence" value="ECO:0007669"/>
    <property type="project" value="InterPro"/>
</dbReference>
<evidence type="ECO:0000313" key="3">
    <source>
        <dbReference type="Proteomes" id="UP000002640"/>
    </source>
</evidence>
<feature type="domain" description="DDE-1" evidence="1">
    <location>
        <begin position="3"/>
        <end position="94"/>
    </location>
</feature>